<reference evidence="2 3" key="1">
    <citation type="submission" date="2024-09" db="EMBL/GenBank/DDBJ databases">
        <authorList>
            <person name="Sun Q."/>
            <person name="Mori K."/>
        </authorList>
    </citation>
    <scope>NUCLEOTIDE SEQUENCE [LARGE SCALE GENOMIC DNA]</scope>
    <source>
        <strain evidence="2 3">JCM 3324</strain>
    </source>
</reference>
<accession>A0ABV5P316</accession>
<gene>
    <name evidence="2" type="ORF">ACFFR3_44185</name>
</gene>
<dbReference type="InterPro" id="IPR011008">
    <property type="entry name" value="Dimeric_a/b-barrel"/>
</dbReference>
<feature type="domain" description="EthD" evidence="1">
    <location>
        <begin position="12"/>
        <end position="89"/>
    </location>
</feature>
<evidence type="ECO:0000313" key="3">
    <source>
        <dbReference type="Proteomes" id="UP001589568"/>
    </source>
</evidence>
<dbReference type="PANTHER" id="PTHR40260:SF2">
    <property type="entry name" value="BLR8190 PROTEIN"/>
    <property type="match status" value="1"/>
</dbReference>
<sequence length="103" mass="11025">MAFQLIVMYHHPEDVTAFDEHYDSVHAPIAARLPGLRSYTVMRPAPVRGERPPYHLIAVLTFDDEDAYNAGMAGEEGKAAVADLANFAGAGVTMVTGPANAVV</sequence>
<dbReference type="PANTHER" id="PTHR40260">
    <property type="entry name" value="BLR8190 PROTEIN"/>
    <property type="match status" value="1"/>
</dbReference>
<evidence type="ECO:0000313" key="2">
    <source>
        <dbReference type="EMBL" id="MFB9476536.1"/>
    </source>
</evidence>
<evidence type="ECO:0000259" key="1">
    <source>
        <dbReference type="Pfam" id="PF07110"/>
    </source>
</evidence>
<protein>
    <submittedName>
        <fullName evidence="2">EthD family reductase</fullName>
    </submittedName>
</protein>
<dbReference type="RefSeq" id="WP_364369404.1">
    <property type="nucleotide sequence ID" value="NZ_JBHMCF010000051.1"/>
</dbReference>
<dbReference type="SUPFAM" id="SSF54909">
    <property type="entry name" value="Dimeric alpha+beta barrel"/>
    <property type="match status" value="1"/>
</dbReference>
<name>A0ABV5P316_9ACTN</name>
<dbReference type="EMBL" id="JBHMCF010000051">
    <property type="protein sequence ID" value="MFB9476536.1"/>
    <property type="molecule type" value="Genomic_DNA"/>
</dbReference>
<dbReference type="Pfam" id="PF07110">
    <property type="entry name" value="EthD"/>
    <property type="match status" value="1"/>
</dbReference>
<comment type="caution">
    <text evidence="2">The sequence shown here is derived from an EMBL/GenBank/DDBJ whole genome shotgun (WGS) entry which is preliminary data.</text>
</comment>
<dbReference type="Proteomes" id="UP001589568">
    <property type="component" value="Unassembled WGS sequence"/>
</dbReference>
<organism evidence="2 3">
    <name type="scientific">Nonomuraea salmonea</name>
    <dbReference type="NCBI Taxonomy" id="46181"/>
    <lineage>
        <taxon>Bacteria</taxon>
        <taxon>Bacillati</taxon>
        <taxon>Actinomycetota</taxon>
        <taxon>Actinomycetes</taxon>
        <taxon>Streptosporangiales</taxon>
        <taxon>Streptosporangiaceae</taxon>
        <taxon>Nonomuraea</taxon>
    </lineage>
</organism>
<dbReference type="NCBIfam" id="TIGR02118">
    <property type="entry name" value="EthD family reductase"/>
    <property type="match status" value="1"/>
</dbReference>
<dbReference type="Gene3D" id="3.30.70.100">
    <property type="match status" value="1"/>
</dbReference>
<dbReference type="InterPro" id="IPR009799">
    <property type="entry name" value="EthD_dom"/>
</dbReference>
<proteinExistence type="predicted"/>
<keyword evidence="3" id="KW-1185">Reference proteome</keyword>